<keyword evidence="2" id="KW-0012">Acyltransferase</keyword>
<name>A0ABQ3DYF3_9HYPH</name>
<dbReference type="InterPro" id="IPR010941">
    <property type="entry name" value="PhaC_N"/>
</dbReference>
<evidence type="ECO:0000313" key="7">
    <source>
        <dbReference type="Proteomes" id="UP000637980"/>
    </source>
</evidence>
<dbReference type="EMBL" id="BMXE01000001">
    <property type="protein sequence ID" value="GHB20358.1"/>
    <property type="molecule type" value="Genomic_DNA"/>
</dbReference>
<feature type="domain" description="Poly-beta-hydroxybutyrate polymerase N-terminal" evidence="4">
    <location>
        <begin position="137"/>
        <end position="306"/>
    </location>
</feature>
<dbReference type="Proteomes" id="UP000637980">
    <property type="component" value="Unassembled WGS sequence"/>
</dbReference>
<protein>
    <submittedName>
        <fullName evidence="6">Polymerase</fullName>
    </submittedName>
</protein>
<dbReference type="Gene3D" id="3.40.50.1820">
    <property type="entry name" value="alpha/beta hydrolase"/>
    <property type="match status" value="1"/>
</dbReference>
<dbReference type="SUPFAM" id="SSF53474">
    <property type="entry name" value="alpha/beta-Hydrolases"/>
    <property type="match status" value="1"/>
</dbReference>
<keyword evidence="1" id="KW-0808">Transferase</keyword>
<evidence type="ECO:0000313" key="6">
    <source>
        <dbReference type="EMBL" id="GHB20358.1"/>
    </source>
</evidence>
<gene>
    <name evidence="6" type="ORF">GCM10007094_05410</name>
</gene>
<reference evidence="7" key="1">
    <citation type="journal article" date="2019" name="Int. J. Syst. Evol. Microbiol.">
        <title>The Global Catalogue of Microorganisms (GCM) 10K type strain sequencing project: providing services to taxonomists for standard genome sequencing and annotation.</title>
        <authorList>
            <consortium name="The Broad Institute Genomics Platform"/>
            <consortium name="The Broad Institute Genome Sequencing Center for Infectious Disease"/>
            <person name="Wu L."/>
            <person name="Ma J."/>
        </authorList>
    </citation>
    <scope>NUCLEOTIDE SEQUENCE [LARGE SCALE GENOMIC DNA]</scope>
    <source>
        <strain evidence="7">KCTC 12861</strain>
    </source>
</reference>
<keyword evidence="7" id="KW-1185">Reference proteome</keyword>
<proteinExistence type="predicted"/>
<evidence type="ECO:0000256" key="1">
    <source>
        <dbReference type="ARBA" id="ARBA00022679"/>
    </source>
</evidence>
<comment type="caution">
    <text evidence="6">The sequence shown here is derived from an EMBL/GenBank/DDBJ whole genome shotgun (WGS) entry which is preliminary data.</text>
</comment>
<dbReference type="InterPro" id="IPR051321">
    <property type="entry name" value="PHA/PHB_synthase"/>
</dbReference>
<evidence type="ECO:0000256" key="2">
    <source>
        <dbReference type="ARBA" id="ARBA00023315"/>
    </source>
</evidence>
<dbReference type="InterPro" id="IPR029058">
    <property type="entry name" value="AB_hydrolase_fold"/>
</dbReference>
<dbReference type="PANTHER" id="PTHR36837:SF5">
    <property type="entry name" value="POLY-3-HYDROXYBUTYRATE SYNTHASE"/>
    <property type="match status" value="1"/>
</dbReference>
<dbReference type="Pfam" id="PF12551">
    <property type="entry name" value="PHBC_N"/>
    <property type="match status" value="1"/>
</dbReference>
<sequence length="630" mass="71204">MANEQANVRKSGKSSDGVHSKRAKQSKVPHGAIETNGTLEITGAHKPLPTDVQRIKHSHPLDRLIHAWLGKATFGLSPISLNMALFDWAAHLSIYPSKQTELSESALQKLALLSIYWAKVTGPSQEEIEPVAKPRPQDYRFTDAAWNEWPFNAYYQGFLLAESWVDQSTRDIQGVSRHHTEIVNFYTRQLLDVFSPSNSLWTNPEVVRKTVQDGGANLLNGVENYLEDFTRILTEAPVPGTEKFRKGIEVACTPGKVIYRNHLMELIQYSPTTEQTHPEPILIVPAWIMKYYILDLSPDNSLVKYLVDHGHTVFMISWRNPDADDWNLGLDNYLKLGVLDALKVIQSIVSGQKIHATGYCLGGTLLSIATAYLAREKSDILKTVTLFAAQTDFEEAGELMLFVDESQLAAIEDSMWQQGFLDKGQMAGAFNMLRSNDLVWSRIIHDYLIGERRPLNDLMAWNADATRLPFRMHSEYLRKLYLNNELTEGHYKVDGRSVALTDIKVPIFAVGTQRDHVAPWRSVYKLNLYMNTEVTFVLTSGGHNAGIVSEPGHKGRRYQKYCRKCQGSKSYMAPENWIETAPCYEGSWWPAWQQWLLEQSSEKTSPPPLGCPKAGYSPLCDAPGKYILQE</sequence>
<evidence type="ECO:0000256" key="3">
    <source>
        <dbReference type="SAM" id="MobiDB-lite"/>
    </source>
</evidence>
<dbReference type="RefSeq" id="WP_244649579.1">
    <property type="nucleotide sequence ID" value="NZ_BMXE01000001.1"/>
</dbReference>
<dbReference type="InterPro" id="IPR022211">
    <property type="entry name" value="PHBC_N"/>
</dbReference>
<dbReference type="Pfam" id="PF07167">
    <property type="entry name" value="PhaC_N"/>
    <property type="match status" value="1"/>
</dbReference>
<accession>A0ABQ3DYF3</accession>
<evidence type="ECO:0000259" key="4">
    <source>
        <dbReference type="Pfam" id="PF07167"/>
    </source>
</evidence>
<feature type="region of interest" description="Disordered" evidence="3">
    <location>
        <begin position="1"/>
        <end position="45"/>
    </location>
</feature>
<feature type="domain" description="Poly-beta-hydroxybutyrate polymerase N-terminal" evidence="5">
    <location>
        <begin position="58"/>
        <end position="98"/>
    </location>
</feature>
<organism evidence="6 7">
    <name type="scientific">Pseudovibrio japonicus</name>
    <dbReference type="NCBI Taxonomy" id="366534"/>
    <lineage>
        <taxon>Bacteria</taxon>
        <taxon>Pseudomonadati</taxon>
        <taxon>Pseudomonadota</taxon>
        <taxon>Alphaproteobacteria</taxon>
        <taxon>Hyphomicrobiales</taxon>
        <taxon>Stappiaceae</taxon>
        <taxon>Pseudovibrio</taxon>
    </lineage>
</organism>
<dbReference type="PANTHER" id="PTHR36837">
    <property type="entry name" value="POLY(3-HYDROXYALKANOATE) POLYMERASE SUBUNIT PHAC"/>
    <property type="match status" value="1"/>
</dbReference>
<evidence type="ECO:0000259" key="5">
    <source>
        <dbReference type="Pfam" id="PF12551"/>
    </source>
</evidence>